<dbReference type="GO" id="GO:0009263">
    <property type="term" value="P:deoxyribonucleotide biosynthetic process"/>
    <property type="evidence" value="ECO:0007669"/>
    <property type="project" value="UniProtKB-KW"/>
</dbReference>
<dbReference type="InterPro" id="IPR033909">
    <property type="entry name" value="RNR_small"/>
</dbReference>
<keyword evidence="6" id="KW-1185">Reference proteome</keyword>
<evidence type="ECO:0000256" key="2">
    <source>
        <dbReference type="PIRNR" id="PIRNR000355"/>
    </source>
</evidence>
<geneLocation type="plasmid" evidence="5 6">
    <name>unnamed</name>
</geneLocation>
<evidence type="ECO:0000313" key="5">
    <source>
        <dbReference type="EMBL" id="AXK44155.1"/>
    </source>
</evidence>
<keyword evidence="2" id="KW-0215">Deoxyribonucleotide synthesis</keyword>
<comment type="similarity">
    <text evidence="1 2">Belongs to the ribonucleoside diphosphate reductase small chain family.</text>
</comment>
<dbReference type="Gene3D" id="1.10.620.20">
    <property type="entry name" value="Ribonucleotide Reductase, subunit A"/>
    <property type="match status" value="1"/>
</dbReference>
<comment type="catalytic activity">
    <reaction evidence="2">
        <text>a 2'-deoxyribonucleoside 5'-diphosphate + [thioredoxin]-disulfide + H2O = a ribonucleoside 5'-diphosphate + [thioredoxin]-dithiol</text>
        <dbReference type="Rhea" id="RHEA:23252"/>
        <dbReference type="Rhea" id="RHEA-COMP:10698"/>
        <dbReference type="Rhea" id="RHEA-COMP:10700"/>
        <dbReference type="ChEBI" id="CHEBI:15377"/>
        <dbReference type="ChEBI" id="CHEBI:29950"/>
        <dbReference type="ChEBI" id="CHEBI:50058"/>
        <dbReference type="ChEBI" id="CHEBI:57930"/>
        <dbReference type="ChEBI" id="CHEBI:73316"/>
        <dbReference type="EC" id="1.17.4.1"/>
    </reaction>
</comment>
<gene>
    <name evidence="5" type="ORF">DVR09_15000</name>
</gene>
<dbReference type="Proteomes" id="UP000254508">
    <property type="component" value="Plasmid unnamed"/>
</dbReference>
<dbReference type="InterPro" id="IPR012348">
    <property type="entry name" value="RNR-like"/>
</dbReference>
<evidence type="ECO:0000313" key="6">
    <source>
        <dbReference type="Proteomes" id="UP000254508"/>
    </source>
</evidence>
<dbReference type="PANTHER" id="PTHR23409:SF18">
    <property type="entry name" value="RIBONUCLEOSIDE-DIPHOSPHATE REDUCTASE SUBUNIT M2"/>
    <property type="match status" value="1"/>
</dbReference>
<accession>A0A345YJQ3</accession>
<feature type="binding site" evidence="4">
    <location>
        <position position="155"/>
    </location>
    <ligand>
        <name>Fe cation</name>
        <dbReference type="ChEBI" id="CHEBI:24875"/>
        <label>2</label>
    </ligand>
</feature>
<dbReference type="EC" id="1.17.4.1" evidence="2"/>
<dbReference type="AlphaFoldDB" id="A0A345YJQ3"/>
<dbReference type="PIRSF" id="PIRSF000355">
    <property type="entry name" value="NrdB"/>
    <property type="match status" value="1"/>
</dbReference>
<keyword evidence="2 5" id="KW-0560">Oxidoreductase</keyword>
<protein>
    <recommendedName>
        <fullName evidence="2">Ribonucleoside-diphosphate reductase subunit beta</fullName>
        <ecNumber evidence="2">1.17.4.1</ecNumber>
    </recommendedName>
</protein>
<dbReference type="KEGG" id="err:DVR09_15000"/>
<feature type="binding site" evidence="4">
    <location>
        <position position="193"/>
    </location>
    <ligand>
        <name>Fe cation</name>
        <dbReference type="ChEBI" id="CHEBI:24875"/>
        <label>2</label>
    </ligand>
</feature>
<evidence type="ECO:0000256" key="4">
    <source>
        <dbReference type="PIRSR" id="PIRSR000355-2"/>
    </source>
</evidence>
<dbReference type="InterPro" id="IPR009078">
    <property type="entry name" value="Ferritin-like_SF"/>
</dbReference>
<feature type="binding site" evidence="4">
    <location>
        <position position="190"/>
    </location>
    <ligand>
        <name>Fe cation</name>
        <dbReference type="ChEBI" id="CHEBI:24875"/>
        <label>2</label>
    </ligand>
</feature>
<dbReference type="GO" id="GO:0004748">
    <property type="term" value="F:ribonucleoside-diphosphate reductase activity, thioredoxin disulfide as acceptor"/>
    <property type="evidence" value="ECO:0007669"/>
    <property type="project" value="UniProtKB-EC"/>
</dbReference>
<dbReference type="SUPFAM" id="SSF47240">
    <property type="entry name" value="Ferritin-like"/>
    <property type="match status" value="1"/>
</dbReference>
<dbReference type="OrthoDB" id="9766544at2"/>
<evidence type="ECO:0000256" key="3">
    <source>
        <dbReference type="PIRSR" id="PIRSR000355-1"/>
    </source>
</evidence>
<name>A0A345YJQ3_9SPHN</name>
<reference evidence="5 6" key="1">
    <citation type="submission" date="2018-07" db="EMBL/GenBank/DDBJ databases">
        <title>Genome sequence of Erythrobacter strain YH-07, an antagonistic bacterium isolated from Yellow Sea.</title>
        <authorList>
            <person name="Tang T."/>
            <person name="Liu Q."/>
            <person name="Sun X."/>
        </authorList>
    </citation>
    <scope>NUCLEOTIDE SEQUENCE [LARGE SCALE GENOMIC DNA]</scope>
    <source>
        <strain evidence="5 6">YH-07</strain>
        <plasmid evidence="5 6">unnamed</plasmid>
    </source>
</reference>
<feature type="binding site" evidence="4">
    <location>
        <position position="64"/>
    </location>
    <ligand>
        <name>Fe cation</name>
        <dbReference type="ChEBI" id="CHEBI:24875"/>
        <label>1</label>
    </ligand>
</feature>
<comment type="cofactor">
    <cofactor evidence="2 4">
        <name>Fe cation</name>
        <dbReference type="ChEBI" id="CHEBI:24875"/>
    </cofactor>
    <text evidence="2 4">Binds 2 iron ions per subunit.</text>
</comment>
<comment type="function">
    <text evidence="2">Provides the precursors necessary for DNA synthesis. Catalyzes the biosynthesis of deoxyribonucleotides from the corresponding ribonucleotides.</text>
</comment>
<feature type="active site" evidence="3">
    <location>
        <position position="102"/>
    </location>
</feature>
<dbReference type="InterPro" id="IPR000358">
    <property type="entry name" value="RNR_small_fam"/>
</dbReference>
<keyword evidence="2 4" id="KW-0479">Metal-binding</keyword>
<sequence length="327" mass="37720">MCRPSETYKPFHYPWAHEAWKRQRQIDWPPEEITMGYDARDYATLNDAERGLINNILKLFTQSDIDVANNYMTLYSPIFRNGEIARMLRRFGSMEDTHVEAYSLLLETLGFPDSHYNAFLEVEEMREKHDMLTGYKMRDPKEIATSLALIGAFGEGLQLFSSFAMLLNFSANMNKMKGMGQVITWSIRDETLHVASIIKLFHEFRKEAGLDLSDVKEGIMQGLHKVVMLEDAFIDRAFELGPVGKTTPEDYKQYVRYTADFRLGQLDLDPIYHVETHPLPWLENELNGVEHANFFETRATEYSKGALQGDWGDVWGRHDEARAKAAA</sequence>
<dbReference type="CDD" id="cd01049">
    <property type="entry name" value="RNRR2"/>
    <property type="match status" value="1"/>
</dbReference>
<keyword evidence="5" id="KW-0614">Plasmid</keyword>
<organism evidence="5 6">
    <name type="scientific">Erythrobacter aureus</name>
    <dbReference type="NCBI Taxonomy" id="2182384"/>
    <lineage>
        <taxon>Bacteria</taxon>
        <taxon>Pseudomonadati</taxon>
        <taxon>Pseudomonadota</taxon>
        <taxon>Alphaproteobacteria</taxon>
        <taxon>Sphingomonadales</taxon>
        <taxon>Erythrobacteraceae</taxon>
        <taxon>Erythrobacter/Porphyrobacter group</taxon>
        <taxon>Erythrobacter</taxon>
    </lineage>
</organism>
<dbReference type="GO" id="GO:0046872">
    <property type="term" value="F:metal ion binding"/>
    <property type="evidence" value="ECO:0007669"/>
    <property type="project" value="UniProtKB-KW"/>
</dbReference>
<dbReference type="EMBL" id="CP031358">
    <property type="protein sequence ID" value="AXK44155.1"/>
    <property type="molecule type" value="Genomic_DNA"/>
</dbReference>
<feature type="binding site" evidence="4">
    <location>
        <position position="95"/>
    </location>
    <ligand>
        <name>Fe cation</name>
        <dbReference type="ChEBI" id="CHEBI:24875"/>
        <label>2</label>
    </ligand>
</feature>
<dbReference type="PANTHER" id="PTHR23409">
    <property type="entry name" value="RIBONUCLEOSIDE-DIPHOSPHATE REDUCTASE SMALL CHAIN"/>
    <property type="match status" value="1"/>
</dbReference>
<feature type="binding site" evidence="4">
    <location>
        <position position="95"/>
    </location>
    <ligand>
        <name>Fe cation</name>
        <dbReference type="ChEBI" id="CHEBI:24875"/>
        <label>1</label>
    </ligand>
</feature>
<dbReference type="Pfam" id="PF00268">
    <property type="entry name" value="Ribonuc_red_sm"/>
    <property type="match status" value="1"/>
</dbReference>
<dbReference type="NCBIfam" id="NF007186">
    <property type="entry name" value="PRK09614.1-5"/>
    <property type="match status" value="1"/>
</dbReference>
<evidence type="ECO:0000256" key="1">
    <source>
        <dbReference type="ARBA" id="ARBA00009303"/>
    </source>
</evidence>
<keyword evidence="2 4" id="KW-0408">Iron</keyword>
<proteinExistence type="inferred from homology"/>
<feature type="binding site" evidence="4">
    <location>
        <position position="98"/>
    </location>
    <ligand>
        <name>Fe cation</name>
        <dbReference type="ChEBI" id="CHEBI:24875"/>
        <label>2</label>
    </ligand>
</feature>
<dbReference type="UniPathway" id="UPA00326"/>